<accession>A0ABD0Z9Z7</accession>
<evidence type="ECO:0000313" key="1">
    <source>
        <dbReference type="EMBL" id="KAL1137678.1"/>
    </source>
</evidence>
<evidence type="ECO:0000313" key="2">
    <source>
        <dbReference type="Proteomes" id="UP001558652"/>
    </source>
</evidence>
<keyword evidence="2" id="KW-1185">Reference proteome</keyword>
<gene>
    <name evidence="1" type="ORF">AAG570_009374</name>
</gene>
<name>A0ABD0Z9Z7_9HEMI</name>
<dbReference type="Proteomes" id="UP001558652">
    <property type="component" value="Unassembled WGS sequence"/>
</dbReference>
<dbReference type="EMBL" id="JBFDAA010000004">
    <property type="protein sequence ID" value="KAL1137678.1"/>
    <property type="molecule type" value="Genomic_DNA"/>
</dbReference>
<protein>
    <submittedName>
        <fullName evidence="1">Uncharacterized protein</fullName>
    </submittedName>
</protein>
<proteinExistence type="predicted"/>
<sequence length="117" mass="13775">MSSQQTSLSTPWLKPFALTTANARFVRFLTLVRKSADKIHRQLAETYGYEHYEIEAEASLDYILTGDESWICHYTPESIRHYRYCMWVVAYYGEAKEEMEKWLFELEGSVTDESIKS</sequence>
<comment type="caution">
    <text evidence="1">The sequence shown here is derived from an EMBL/GenBank/DDBJ whole genome shotgun (WGS) entry which is preliminary data.</text>
</comment>
<dbReference type="AlphaFoldDB" id="A0ABD0Z9Z7"/>
<reference evidence="1 2" key="1">
    <citation type="submission" date="2024-07" db="EMBL/GenBank/DDBJ databases">
        <title>Chromosome-level genome assembly of the water stick insect Ranatra chinensis (Heteroptera: Nepidae).</title>
        <authorList>
            <person name="Liu X."/>
        </authorList>
    </citation>
    <scope>NUCLEOTIDE SEQUENCE [LARGE SCALE GENOMIC DNA]</scope>
    <source>
        <strain evidence="1">Cailab_2021Rc</strain>
        <tissue evidence="1">Muscle</tissue>
    </source>
</reference>
<organism evidence="1 2">
    <name type="scientific">Ranatra chinensis</name>
    <dbReference type="NCBI Taxonomy" id="642074"/>
    <lineage>
        <taxon>Eukaryota</taxon>
        <taxon>Metazoa</taxon>
        <taxon>Ecdysozoa</taxon>
        <taxon>Arthropoda</taxon>
        <taxon>Hexapoda</taxon>
        <taxon>Insecta</taxon>
        <taxon>Pterygota</taxon>
        <taxon>Neoptera</taxon>
        <taxon>Paraneoptera</taxon>
        <taxon>Hemiptera</taxon>
        <taxon>Heteroptera</taxon>
        <taxon>Panheteroptera</taxon>
        <taxon>Nepomorpha</taxon>
        <taxon>Nepidae</taxon>
        <taxon>Ranatrinae</taxon>
        <taxon>Ranatra</taxon>
    </lineage>
</organism>